<comment type="subcellular location">
    <subcellularLocation>
        <location evidence="1">Cell membrane</location>
        <topology evidence="1">Multi-pass membrane protein</topology>
    </subcellularLocation>
</comment>
<feature type="transmembrane region" description="Helical" evidence="7">
    <location>
        <begin position="56"/>
        <end position="74"/>
    </location>
</feature>
<dbReference type="EMBL" id="CP040428">
    <property type="protein sequence ID" value="QCT21639.1"/>
    <property type="molecule type" value="Genomic_DNA"/>
</dbReference>
<keyword evidence="8" id="KW-0560">Oxidoreductase</keyword>
<keyword evidence="6 7" id="KW-0472">Membrane</keyword>
<evidence type="ECO:0000256" key="4">
    <source>
        <dbReference type="ARBA" id="ARBA00022692"/>
    </source>
</evidence>
<evidence type="ECO:0000256" key="6">
    <source>
        <dbReference type="ARBA" id="ARBA00023136"/>
    </source>
</evidence>
<dbReference type="InterPro" id="IPR017566">
    <property type="entry name" value="NrfD"/>
</dbReference>
<comment type="similarity">
    <text evidence="2">Belongs to the NrfD family.</text>
</comment>
<feature type="transmembrane region" description="Helical" evidence="7">
    <location>
        <begin position="284"/>
        <end position="304"/>
    </location>
</feature>
<accession>A0A4P8YLH7</accession>
<keyword evidence="5 7" id="KW-1133">Transmembrane helix</keyword>
<name>A0A4P8YLH7_9ENTR</name>
<feature type="transmembrane region" description="Helical" evidence="7">
    <location>
        <begin position="212"/>
        <end position="235"/>
    </location>
</feature>
<organism evidence="8 9">
    <name type="scientific">Jejubacter calystegiae</name>
    <dbReference type="NCBI Taxonomy" id="2579935"/>
    <lineage>
        <taxon>Bacteria</taxon>
        <taxon>Pseudomonadati</taxon>
        <taxon>Pseudomonadota</taxon>
        <taxon>Gammaproteobacteria</taxon>
        <taxon>Enterobacterales</taxon>
        <taxon>Enterobacteriaceae</taxon>
        <taxon>Jejubacter</taxon>
    </lineage>
</organism>
<keyword evidence="3" id="KW-1003">Cell membrane</keyword>
<gene>
    <name evidence="8" type="primary">nrfD</name>
    <name evidence="8" type="ORF">FEM41_19290</name>
</gene>
<feature type="transmembrane region" description="Helical" evidence="7">
    <location>
        <begin position="255"/>
        <end position="272"/>
    </location>
</feature>
<reference evidence="8 9" key="1">
    <citation type="submission" date="2019-05" db="EMBL/GenBank/DDBJ databases">
        <title>Complete genome sequence of Izhakiella calystegiae KSNA2, an endophyte isolated from beach morning glory (Calystegia soldanella).</title>
        <authorList>
            <person name="Jiang L."/>
            <person name="Jeong J.C."/>
            <person name="Kim C.Y."/>
            <person name="Kim D.H."/>
            <person name="Kim S.W."/>
            <person name="Lee j."/>
        </authorList>
    </citation>
    <scope>NUCLEOTIDE SEQUENCE [LARGE SCALE GENOMIC DNA]</scope>
    <source>
        <strain evidence="8 9">KSNA2</strain>
    </source>
</reference>
<evidence type="ECO:0000256" key="3">
    <source>
        <dbReference type="ARBA" id="ARBA00022475"/>
    </source>
</evidence>
<dbReference type="InterPro" id="IPR052049">
    <property type="entry name" value="Electron_transfer_protein"/>
</dbReference>
<feature type="transmembrane region" description="Helical" evidence="7">
    <location>
        <begin position="148"/>
        <end position="169"/>
    </location>
</feature>
<dbReference type="GO" id="GO:0005886">
    <property type="term" value="C:plasma membrane"/>
    <property type="evidence" value="ECO:0007669"/>
    <property type="project" value="UniProtKB-SubCell"/>
</dbReference>
<dbReference type="GO" id="GO:0042279">
    <property type="term" value="F:nitrite reductase (cytochrome, ammonia-forming) activity"/>
    <property type="evidence" value="ECO:0007669"/>
    <property type="project" value="UniProtKB-EC"/>
</dbReference>
<evidence type="ECO:0000256" key="1">
    <source>
        <dbReference type="ARBA" id="ARBA00004651"/>
    </source>
</evidence>
<dbReference type="RefSeq" id="WP_138097795.1">
    <property type="nucleotide sequence ID" value="NZ_CP040428.1"/>
</dbReference>
<evidence type="ECO:0000313" key="8">
    <source>
        <dbReference type="EMBL" id="QCT21639.1"/>
    </source>
</evidence>
<dbReference type="Proteomes" id="UP000302163">
    <property type="component" value="Chromosome"/>
</dbReference>
<proteinExistence type="inferred from homology"/>
<dbReference type="KEGG" id="izh:FEM41_19290"/>
<dbReference type="Gene3D" id="1.20.1630.10">
    <property type="entry name" value="Formate dehydrogenase/DMSO reductase domain"/>
    <property type="match status" value="1"/>
</dbReference>
<sequence>MRSAFHFEGLVWDWPIAVYLFLIGISAGLVMVAIMLRRGLPEAGEPQSPVMRATLWVAPLSVILGLLILIFHLTRPWAFWKLMFHYSLTSVMSMGVMLFQIYMLTLAAWLAVVFRAPLNALVRRWLPPLLPAVALLERFQRWLRPLEHLMLGLALLLGAYTGFLLSVLTSRPMLNHPVLPALFLFSGLSSGLAVAMLAAARERHARTLHWLHGLEMPILAMEIFLLVAFFAGLWLGDDGKVRAFGAALGGGFWSAWFWWGVVGLGFVAPILARWAIRRRPGLQVAIACGCSLVGVLMLRFYILYAGQMTLA</sequence>
<keyword evidence="4 7" id="KW-0812">Transmembrane</keyword>
<dbReference type="OrthoDB" id="31166at2"/>
<protein>
    <submittedName>
        <fullName evidence="8">Cytochrome c nitrite reductase subunit NrfD</fullName>
        <ecNumber evidence="8">1.7.2.2</ecNumber>
    </submittedName>
</protein>
<dbReference type="Pfam" id="PF03916">
    <property type="entry name" value="NrfD"/>
    <property type="match status" value="1"/>
</dbReference>
<evidence type="ECO:0000313" key="9">
    <source>
        <dbReference type="Proteomes" id="UP000302163"/>
    </source>
</evidence>
<evidence type="ECO:0000256" key="2">
    <source>
        <dbReference type="ARBA" id="ARBA00008929"/>
    </source>
</evidence>
<dbReference type="NCBIfam" id="TIGR03148">
    <property type="entry name" value="cyt_nit_nrfD"/>
    <property type="match status" value="1"/>
</dbReference>
<keyword evidence="9" id="KW-1185">Reference proteome</keyword>
<evidence type="ECO:0000256" key="7">
    <source>
        <dbReference type="SAM" id="Phobius"/>
    </source>
</evidence>
<dbReference type="InterPro" id="IPR005614">
    <property type="entry name" value="NrfD-like"/>
</dbReference>
<dbReference type="EC" id="1.7.2.2" evidence="8"/>
<feature type="transmembrane region" description="Helical" evidence="7">
    <location>
        <begin position="181"/>
        <end position="200"/>
    </location>
</feature>
<feature type="transmembrane region" description="Helical" evidence="7">
    <location>
        <begin position="16"/>
        <end position="36"/>
    </location>
</feature>
<evidence type="ECO:0000256" key="5">
    <source>
        <dbReference type="ARBA" id="ARBA00022989"/>
    </source>
</evidence>
<dbReference type="AlphaFoldDB" id="A0A4P8YLH7"/>
<dbReference type="PANTHER" id="PTHR34856">
    <property type="entry name" value="PROTEIN NRFD"/>
    <property type="match status" value="1"/>
</dbReference>
<dbReference type="PANTHER" id="PTHR34856:SF2">
    <property type="entry name" value="PROTEIN NRFD"/>
    <property type="match status" value="1"/>
</dbReference>
<feature type="transmembrane region" description="Helical" evidence="7">
    <location>
        <begin position="94"/>
        <end position="114"/>
    </location>
</feature>